<evidence type="ECO:0000313" key="2">
    <source>
        <dbReference type="Proteomes" id="UP000776252"/>
    </source>
</evidence>
<sequence>METYDNHDKLRMIKHYFIFNMLQQPSCFININKTAKRSSTNIKQENDSETGIPICDKLTMTKFLVILKLLQQPYHNKNTNKTFKNKVYEFHENENADYLESLIPPPPIIIEEKDIDIVIPTE</sequence>
<dbReference type="RefSeq" id="WP_216150563.1">
    <property type="nucleotide sequence ID" value="NZ_JAHLDV010000042.1"/>
</dbReference>
<protein>
    <submittedName>
        <fullName evidence="1">Uncharacterized protein</fullName>
    </submittedName>
</protein>
<comment type="caution">
    <text evidence="1">The sequence shown here is derived from an EMBL/GenBank/DDBJ whole genome shotgun (WGS) entry which is preliminary data.</text>
</comment>
<evidence type="ECO:0000313" key="1">
    <source>
        <dbReference type="EMBL" id="MBU3160984.1"/>
    </source>
</evidence>
<dbReference type="Proteomes" id="UP000776252">
    <property type="component" value="Unassembled WGS sequence"/>
</dbReference>
<gene>
    <name evidence="1" type="ORF">KPL37_14760</name>
</gene>
<organism evidence="1 2">
    <name type="scientific">Clostridium frigoris</name>
    <dbReference type="NCBI Taxonomy" id="205327"/>
    <lineage>
        <taxon>Bacteria</taxon>
        <taxon>Bacillati</taxon>
        <taxon>Bacillota</taxon>
        <taxon>Clostridia</taxon>
        <taxon>Eubacteriales</taxon>
        <taxon>Clostridiaceae</taxon>
        <taxon>Clostridium</taxon>
    </lineage>
</organism>
<proteinExistence type="predicted"/>
<dbReference type="EMBL" id="JAHLDV010000042">
    <property type="protein sequence ID" value="MBU3160984.1"/>
    <property type="molecule type" value="Genomic_DNA"/>
</dbReference>
<name>A0ABS6BVN5_9CLOT</name>
<reference evidence="1 2" key="1">
    <citation type="submission" date="2021-06" db="EMBL/GenBank/DDBJ databases">
        <title>Clostridia strains as spoilage organisms.</title>
        <authorList>
            <person name="Wambui J."/>
            <person name="Stephan R."/>
            <person name="Stevens M.J.A."/>
        </authorList>
    </citation>
    <scope>NUCLEOTIDE SEQUENCE [LARGE SCALE GENOMIC DNA]</scope>
    <source>
        <strain evidence="1 2">DSM 14204</strain>
    </source>
</reference>
<accession>A0ABS6BVN5</accession>
<keyword evidence="2" id="KW-1185">Reference proteome</keyword>